<keyword evidence="3" id="KW-1185">Reference proteome</keyword>
<dbReference type="Proteomes" id="UP001305779">
    <property type="component" value="Unassembled WGS sequence"/>
</dbReference>
<accession>A0ABR0EHU5</accession>
<evidence type="ECO:0000256" key="1">
    <source>
        <dbReference type="SAM" id="SignalP"/>
    </source>
</evidence>
<evidence type="ECO:0000313" key="3">
    <source>
        <dbReference type="Proteomes" id="UP001305779"/>
    </source>
</evidence>
<keyword evidence="1" id="KW-0732">Signal</keyword>
<feature type="signal peptide" evidence="1">
    <location>
        <begin position="1"/>
        <end position="22"/>
    </location>
</feature>
<protein>
    <recommendedName>
        <fullName evidence="4">Apple domain-containing protein</fullName>
    </recommendedName>
</protein>
<dbReference type="EMBL" id="JAXOVC010000006">
    <property type="protein sequence ID" value="KAK4500811.1"/>
    <property type="molecule type" value="Genomic_DNA"/>
</dbReference>
<feature type="chain" id="PRO_5047048151" description="Apple domain-containing protein" evidence="1">
    <location>
        <begin position="23"/>
        <end position="152"/>
    </location>
</feature>
<name>A0ABR0EHU5_ZASCE</name>
<comment type="caution">
    <text evidence="2">The sequence shown here is derived from an EMBL/GenBank/DDBJ whole genome shotgun (WGS) entry which is preliminary data.</text>
</comment>
<organism evidence="2 3">
    <name type="scientific">Zasmidium cellare</name>
    <name type="common">Wine cellar mold</name>
    <name type="synonym">Racodium cellare</name>
    <dbReference type="NCBI Taxonomy" id="395010"/>
    <lineage>
        <taxon>Eukaryota</taxon>
        <taxon>Fungi</taxon>
        <taxon>Dikarya</taxon>
        <taxon>Ascomycota</taxon>
        <taxon>Pezizomycotina</taxon>
        <taxon>Dothideomycetes</taxon>
        <taxon>Dothideomycetidae</taxon>
        <taxon>Mycosphaerellales</taxon>
        <taxon>Mycosphaerellaceae</taxon>
        <taxon>Zasmidium</taxon>
    </lineage>
</organism>
<gene>
    <name evidence="2" type="ORF">PRZ48_009003</name>
</gene>
<sequence length="152" mass="16365">MIMISLTTVAALLAAMISPAMSSRAIGTPIPAPSTYTPKNNRLDCPYAHASKWTGPMNGKWGILCGMDTQSTTYYKGPITDVTFEGCILKCGGANFDCNIATYTAGARPDRGTCYLKKSDKGLGYRNMGDKNYKVAIFLEEGKKDTPAPKGY</sequence>
<proteinExistence type="predicted"/>
<evidence type="ECO:0008006" key="4">
    <source>
        <dbReference type="Google" id="ProtNLM"/>
    </source>
</evidence>
<evidence type="ECO:0000313" key="2">
    <source>
        <dbReference type="EMBL" id="KAK4500811.1"/>
    </source>
</evidence>
<reference evidence="2 3" key="1">
    <citation type="journal article" date="2023" name="G3 (Bethesda)">
        <title>A chromosome-level genome assembly of Zasmidium syzygii isolated from banana leaves.</title>
        <authorList>
            <person name="van Westerhoven A.C."/>
            <person name="Mehrabi R."/>
            <person name="Talebi R."/>
            <person name="Steentjes M.B.F."/>
            <person name="Corcolon B."/>
            <person name="Chong P.A."/>
            <person name="Kema G.H.J."/>
            <person name="Seidl M.F."/>
        </authorList>
    </citation>
    <scope>NUCLEOTIDE SEQUENCE [LARGE SCALE GENOMIC DNA]</scope>
    <source>
        <strain evidence="2 3">P124</strain>
    </source>
</reference>